<proteinExistence type="predicted"/>
<dbReference type="Proteomes" id="UP000289323">
    <property type="component" value="Unassembled WGS sequence"/>
</dbReference>
<name>A0A3S5CXK7_9PEZI</name>
<organism evidence="1 2">
    <name type="scientific">Thermothielavioides terrestris</name>
    <dbReference type="NCBI Taxonomy" id="2587410"/>
    <lineage>
        <taxon>Eukaryota</taxon>
        <taxon>Fungi</taxon>
        <taxon>Dikarya</taxon>
        <taxon>Ascomycota</taxon>
        <taxon>Pezizomycotina</taxon>
        <taxon>Sordariomycetes</taxon>
        <taxon>Sordariomycetidae</taxon>
        <taxon>Sordariales</taxon>
        <taxon>Chaetomiaceae</taxon>
        <taxon>Thermothielavioides</taxon>
    </lineage>
</organism>
<dbReference type="EMBL" id="OUUZ01000015">
    <property type="protein sequence ID" value="SPQ25254.1"/>
    <property type="molecule type" value="Genomic_DNA"/>
</dbReference>
<gene>
    <name evidence="1" type="ORF">TT172_LOCUS7673</name>
</gene>
<sequence length="8" mass="1035">MVTEHYQQ</sequence>
<reference evidence="1 2" key="1">
    <citation type="submission" date="2018-04" db="EMBL/GenBank/DDBJ databases">
        <authorList>
            <person name="Huttner S."/>
            <person name="Dainat J."/>
        </authorList>
    </citation>
    <scope>NUCLEOTIDE SEQUENCE [LARGE SCALE GENOMIC DNA]</scope>
</reference>
<protein>
    <submittedName>
        <fullName evidence="1">976136e0-0624-4202-8277-5d4b26a2a752</fullName>
    </submittedName>
</protein>
<evidence type="ECO:0000313" key="1">
    <source>
        <dbReference type="EMBL" id="SPQ25254.1"/>
    </source>
</evidence>
<evidence type="ECO:0000313" key="2">
    <source>
        <dbReference type="Proteomes" id="UP000289323"/>
    </source>
</evidence>
<accession>A0A3S5CXK7</accession>